<protein>
    <submittedName>
        <fullName evidence="2">Uncharacterized protein</fullName>
    </submittedName>
</protein>
<gene>
    <name evidence="2" type="ORF">US45_C0051G0003</name>
</gene>
<keyword evidence="1" id="KW-0812">Transmembrane</keyword>
<organism evidence="2 3">
    <name type="scientific">Candidatus Nomurabacteria bacterium GW2011_GWA1_37_20</name>
    <dbReference type="NCBI Taxonomy" id="1618729"/>
    <lineage>
        <taxon>Bacteria</taxon>
        <taxon>Candidatus Nomuraibacteriota</taxon>
    </lineage>
</organism>
<comment type="caution">
    <text evidence="2">The sequence shown here is derived from an EMBL/GenBank/DDBJ whole genome shotgun (WGS) entry which is preliminary data.</text>
</comment>
<evidence type="ECO:0000256" key="1">
    <source>
        <dbReference type="SAM" id="Phobius"/>
    </source>
</evidence>
<feature type="transmembrane region" description="Helical" evidence="1">
    <location>
        <begin position="47"/>
        <end position="70"/>
    </location>
</feature>
<feature type="transmembrane region" description="Helical" evidence="1">
    <location>
        <begin position="121"/>
        <end position="142"/>
    </location>
</feature>
<name>A0A0G0GUW3_9BACT</name>
<dbReference type="Proteomes" id="UP000034701">
    <property type="component" value="Unassembled WGS sequence"/>
</dbReference>
<dbReference type="EMBL" id="LBTA01000051">
    <property type="protein sequence ID" value="KKQ30050.1"/>
    <property type="molecule type" value="Genomic_DNA"/>
</dbReference>
<sequence length="192" mass="22171">MNANLVGGHWVLNMLPVWATALVLYAVTLGVIFILRDKYEGLFYNTSYSAMLGDGALLVVVLMAAGVLQREILLPSWLQSKWFHFGVAILGIGLGIRWWGFDAFGVMLENYIEWGDIYHHLVIVPLLCYLGVTLLPVIWLAGTRVEKWSTLFLVLLWVMLVVYDTRTKRFNQRHYLKKHEIYLNWGKPSWSR</sequence>
<reference evidence="2 3" key="1">
    <citation type="journal article" date="2015" name="Nature">
        <title>rRNA introns, odd ribosomes, and small enigmatic genomes across a large radiation of phyla.</title>
        <authorList>
            <person name="Brown C.T."/>
            <person name="Hug L.A."/>
            <person name="Thomas B.C."/>
            <person name="Sharon I."/>
            <person name="Castelle C.J."/>
            <person name="Singh A."/>
            <person name="Wilkins M.J."/>
            <person name="Williams K.H."/>
            <person name="Banfield J.F."/>
        </authorList>
    </citation>
    <scope>NUCLEOTIDE SEQUENCE [LARGE SCALE GENOMIC DNA]</scope>
</reference>
<feature type="transmembrane region" description="Helical" evidence="1">
    <location>
        <begin position="148"/>
        <end position="165"/>
    </location>
</feature>
<dbReference type="AlphaFoldDB" id="A0A0G0GUW3"/>
<accession>A0A0G0GUW3</accession>
<keyword evidence="1" id="KW-0472">Membrane</keyword>
<proteinExistence type="predicted"/>
<feature type="transmembrane region" description="Helical" evidence="1">
    <location>
        <begin position="82"/>
        <end position="100"/>
    </location>
</feature>
<keyword evidence="1" id="KW-1133">Transmembrane helix</keyword>
<feature type="transmembrane region" description="Helical" evidence="1">
    <location>
        <begin position="15"/>
        <end position="35"/>
    </location>
</feature>
<evidence type="ECO:0000313" key="2">
    <source>
        <dbReference type="EMBL" id="KKQ30050.1"/>
    </source>
</evidence>
<evidence type="ECO:0000313" key="3">
    <source>
        <dbReference type="Proteomes" id="UP000034701"/>
    </source>
</evidence>